<dbReference type="InterPro" id="IPR002168">
    <property type="entry name" value="Lipase_GDXG_HIS_AS"/>
</dbReference>
<dbReference type="SUPFAM" id="SSF53474">
    <property type="entry name" value="alpha/beta-Hydrolases"/>
    <property type="match status" value="1"/>
</dbReference>
<dbReference type="Pfam" id="PF07859">
    <property type="entry name" value="Abhydrolase_3"/>
    <property type="match status" value="1"/>
</dbReference>
<evidence type="ECO:0000313" key="4">
    <source>
        <dbReference type="EMBL" id="CEO48185.1"/>
    </source>
</evidence>
<dbReference type="PANTHER" id="PTHR48081:SF25">
    <property type="entry name" value="PUTATIVE (AFU_ORTHOLOGUE AFUA_3G11560)-RELATED"/>
    <property type="match status" value="1"/>
</dbReference>
<dbReference type="EMBL" id="CDPU01000009">
    <property type="protein sequence ID" value="CEO48185.1"/>
    <property type="molecule type" value="Genomic_DNA"/>
</dbReference>
<accession>A0A0B7JZU7</accession>
<dbReference type="PANTHER" id="PTHR48081">
    <property type="entry name" value="AB HYDROLASE SUPERFAMILY PROTEIN C4A8.06C"/>
    <property type="match status" value="1"/>
</dbReference>
<gene>
    <name evidence="4" type="ORF">BN869_000004241_1</name>
</gene>
<dbReference type="InterPro" id="IPR029058">
    <property type="entry name" value="AB_hydrolase_fold"/>
</dbReference>
<evidence type="ECO:0000256" key="1">
    <source>
        <dbReference type="ARBA" id="ARBA00010515"/>
    </source>
</evidence>
<dbReference type="InterPro" id="IPR050300">
    <property type="entry name" value="GDXG_lipolytic_enzyme"/>
</dbReference>
<dbReference type="InterPro" id="IPR013094">
    <property type="entry name" value="AB_hydrolase_3"/>
</dbReference>
<name>A0A0B7JZU7_BIOOC</name>
<organism evidence="4">
    <name type="scientific">Bionectria ochroleuca</name>
    <name type="common">Gliocladium roseum</name>
    <dbReference type="NCBI Taxonomy" id="29856"/>
    <lineage>
        <taxon>Eukaryota</taxon>
        <taxon>Fungi</taxon>
        <taxon>Dikarya</taxon>
        <taxon>Ascomycota</taxon>
        <taxon>Pezizomycotina</taxon>
        <taxon>Sordariomycetes</taxon>
        <taxon>Hypocreomycetidae</taxon>
        <taxon>Hypocreales</taxon>
        <taxon>Bionectriaceae</taxon>
        <taxon>Clonostachys</taxon>
    </lineage>
</organism>
<dbReference type="AlphaFoldDB" id="A0A0B7JZU7"/>
<evidence type="ECO:0000256" key="2">
    <source>
        <dbReference type="ARBA" id="ARBA00022801"/>
    </source>
</evidence>
<keyword evidence="2" id="KW-0378">Hydrolase</keyword>
<reference evidence="4" key="1">
    <citation type="submission" date="2015-01" db="EMBL/GenBank/DDBJ databases">
        <authorList>
            <person name="Durling Mikael"/>
        </authorList>
    </citation>
    <scope>NUCLEOTIDE SEQUENCE</scope>
</reference>
<dbReference type="PROSITE" id="PS01173">
    <property type="entry name" value="LIPASE_GDXG_HIS"/>
    <property type="match status" value="1"/>
</dbReference>
<protein>
    <recommendedName>
        <fullName evidence="3">Alpha/beta hydrolase fold-3 domain-containing protein</fullName>
    </recommendedName>
</protein>
<dbReference type="Gene3D" id="3.40.50.1820">
    <property type="entry name" value="alpha/beta hydrolase"/>
    <property type="match status" value="1"/>
</dbReference>
<dbReference type="GO" id="GO:0016787">
    <property type="term" value="F:hydrolase activity"/>
    <property type="evidence" value="ECO:0007669"/>
    <property type="project" value="UniProtKB-KW"/>
</dbReference>
<proteinExistence type="inferred from homology"/>
<evidence type="ECO:0000259" key="3">
    <source>
        <dbReference type="Pfam" id="PF07859"/>
    </source>
</evidence>
<sequence length="482" mass="52780">MDSPNLKMLVMLLPKLPLVVRETIMHILGISEPSKYLDLHSALVISVLRSMIEPSASRPQSISSVQKLTLKDPGVKGRLWVSTYASPPPPETSIRDELMQALGDLRGSRLEGAQITAPDLISVEAEWTGYRPAASPKESLPSVSNKELYGKMMEDCSQPTTILYLHGGAFYVCDPITHRPVTSKLAKLTGGRCYSVRYRLSPQHPFPAALLDALLSYMTLLYPPPDAYHEPVKPQHLAIAGDSAGGNLSLALLQLLLQLRRRNATILWHGERREIPLPAAVGCNSPWLDITQSFPSWEGDGCAPFDYLPKPATVEKAGVKDCAVWPASPPRKYLYVDDELVTHPLATVLMSKSWEGAPPVYICTGWEILGPEDKFFAKKLAADGVPVVLEEYEAMPHCFAAILTKTPGARRCFDGWAGFIRAAVSDPESAPESRAVVVEAKTLKETRVEFESLSTVSEEEIQARILAKAGLTPIASQALPKL</sequence>
<comment type="similarity">
    <text evidence="1">Belongs to the 'GDXG' lipolytic enzyme family.</text>
</comment>
<feature type="domain" description="Alpha/beta hydrolase fold-3" evidence="3">
    <location>
        <begin position="162"/>
        <end position="400"/>
    </location>
</feature>